<feature type="non-terminal residue" evidence="2">
    <location>
        <position position="1"/>
    </location>
</feature>
<dbReference type="EMBL" id="CAUYUJ010001971">
    <property type="protein sequence ID" value="CAK0798563.1"/>
    <property type="molecule type" value="Genomic_DNA"/>
</dbReference>
<name>A0ABN9Q211_9DINO</name>
<reference evidence="2" key="1">
    <citation type="submission" date="2023-10" db="EMBL/GenBank/DDBJ databases">
        <authorList>
            <person name="Chen Y."/>
            <person name="Shah S."/>
            <person name="Dougan E. K."/>
            <person name="Thang M."/>
            <person name="Chan C."/>
        </authorList>
    </citation>
    <scope>NUCLEOTIDE SEQUENCE [LARGE SCALE GENOMIC DNA]</scope>
</reference>
<comment type="caution">
    <text evidence="2">The sequence shown here is derived from an EMBL/GenBank/DDBJ whole genome shotgun (WGS) entry which is preliminary data.</text>
</comment>
<dbReference type="Proteomes" id="UP001189429">
    <property type="component" value="Unassembled WGS sequence"/>
</dbReference>
<protein>
    <submittedName>
        <fullName evidence="2">Uncharacterized protein</fullName>
    </submittedName>
</protein>
<gene>
    <name evidence="2" type="ORF">PCOR1329_LOCUS7279</name>
</gene>
<keyword evidence="3" id="KW-1185">Reference proteome</keyword>
<proteinExistence type="predicted"/>
<sequence length="52" mass="6165">RPRWTRARATSWLALPTCSRRCRAQPTGPRTRSGSSSTLWRRPRRRRTTRSL</sequence>
<feature type="compositionally biased region" description="Basic residues" evidence="1">
    <location>
        <begin position="41"/>
        <end position="52"/>
    </location>
</feature>
<feature type="non-terminal residue" evidence="2">
    <location>
        <position position="52"/>
    </location>
</feature>
<evidence type="ECO:0000313" key="2">
    <source>
        <dbReference type="EMBL" id="CAK0798563.1"/>
    </source>
</evidence>
<accession>A0ABN9Q211</accession>
<feature type="region of interest" description="Disordered" evidence="1">
    <location>
        <begin position="20"/>
        <end position="52"/>
    </location>
</feature>
<organism evidence="2 3">
    <name type="scientific">Prorocentrum cordatum</name>
    <dbReference type="NCBI Taxonomy" id="2364126"/>
    <lineage>
        <taxon>Eukaryota</taxon>
        <taxon>Sar</taxon>
        <taxon>Alveolata</taxon>
        <taxon>Dinophyceae</taxon>
        <taxon>Prorocentrales</taxon>
        <taxon>Prorocentraceae</taxon>
        <taxon>Prorocentrum</taxon>
    </lineage>
</organism>
<evidence type="ECO:0000313" key="3">
    <source>
        <dbReference type="Proteomes" id="UP001189429"/>
    </source>
</evidence>
<evidence type="ECO:0000256" key="1">
    <source>
        <dbReference type="SAM" id="MobiDB-lite"/>
    </source>
</evidence>
<feature type="compositionally biased region" description="Low complexity" evidence="1">
    <location>
        <begin position="26"/>
        <end position="40"/>
    </location>
</feature>